<name>A0AAN7G3Z6_QUERU</name>
<accession>A0AAN7G3Z6</accession>
<protein>
    <submittedName>
        <fullName evidence="1">Uncharacterized protein</fullName>
    </submittedName>
</protein>
<evidence type="ECO:0000313" key="2">
    <source>
        <dbReference type="Proteomes" id="UP001324115"/>
    </source>
</evidence>
<dbReference type="Proteomes" id="UP001324115">
    <property type="component" value="Unassembled WGS sequence"/>
</dbReference>
<sequence>MHLLDLFKKKIEEDQLLDLVDKYSEDMQLHEAEIVNMTRRPSMFMVVKVLEGVVDVESDLDYCFLNPPLPNSRARIGN</sequence>
<gene>
    <name evidence="1" type="ORF">RGQ29_013377</name>
</gene>
<reference evidence="1 2" key="1">
    <citation type="journal article" date="2023" name="G3 (Bethesda)">
        <title>A haplotype-resolved chromosome-scale genome for Quercus rubra L. provides insights into the genetics of adaptive traits for red oak species.</title>
        <authorList>
            <person name="Kapoor B."/>
            <person name="Jenkins J."/>
            <person name="Schmutz J."/>
            <person name="Zhebentyayeva T."/>
            <person name="Kuelheim C."/>
            <person name="Coggeshall M."/>
            <person name="Heim C."/>
            <person name="Lasky J.R."/>
            <person name="Leites L."/>
            <person name="Islam-Faridi N."/>
            <person name="Romero-Severson J."/>
            <person name="DeLeo V.L."/>
            <person name="Lucas S.M."/>
            <person name="Lazic D."/>
            <person name="Gailing O."/>
            <person name="Carlson J."/>
            <person name="Staton M."/>
        </authorList>
    </citation>
    <scope>NUCLEOTIDE SEQUENCE [LARGE SCALE GENOMIC DNA]</scope>
    <source>
        <strain evidence="1">Pseudo-F2</strain>
    </source>
</reference>
<evidence type="ECO:0000313" key="1">
    <source>
        <dbReference type="EMBL" id="KAK4605283.1"/>
    </source>
</evidence>
<dbReference type="AlphaFoldDB" id="A0AAN7G3Z6"/>
<dbReference type="EMBL" id="JAXUIC010000002">
    <property type="protein sequence ID" value="KAK4605283.1"/>
    <property type="molecule type" value="Genomic_DNA"/>
</dbReference>
<proteinExistence type="predicted"/>
<comment type="caution">
    <text evidence="1">The sequence shown here is derived from an EMBL/GenBank/DDBJ whole genome shotgun (WGS) entry which is preliminary data.</text>
</comment>
<organism evidence="1 2">
    <name type="scientific">Quercus rubra</name>
    <name type="common">Northern red oak</name>
    <name type="synonym">Quercus borealis</name>
    <dbReference type="NCBI Taxonomy" id="3512"/>
    <lineage>
        <taxon>Eukaryota</taxon>
        <taxon>Viridiplantae</taxon>
        <taxon>Streptophyta</taxon>
        <taxon>Embryophyta</taxon>
        <taxon>Tracheophyta</taxon>
        <taxon>Spermatophyta</taxon>
        <taxon>Magnoliopsida</taxon>
        <taxon>eudicotyledons</taxon>
        <taxon>Gunneridae</taxon>
        <taxon>Pentapetalae</taxon>
        <taxon>rosids</taxon>
        <taxon>fabids</taxon>
        <taxon>Fagales</taxon>
        <taxon>Fagaceae</taxon>
        <taxon>Quercus</taxon>
    </lineage>
</organism>
<keyword evidence="2" id="KW-1185">Reference proteome</keyword>